<dbReference type="GO" id="GO:0020037">
    <property type="term" value="F:heme binding"/>
    <property type="evidence" value="ECO:0007669"/>
    <property type="project" value="UniProtKB-UniRule"/>
</dbReference>
<evidence type="ECO:0000313" key="10">
    <source>
        <dbReference type="EMBL" id="WXT99650.1"/>
    </source>
</evidence>
<comment type="subcellular location">
    <subcellularLocation>
        <location evidence="8">Cell membrane</location>
        <topology evidence="8">Multi-pass membrane protein</topology>
    </subcellularLocation>
    <subcellularLocation>
        <location evidence="1">Membrane</location>
        <topology evidence="1">Multi-pass membrane protein</topology>
    </subcellularLocation>
</comment>
<keyword evidence="2 8" id="KW-0813">Transport</keyword>
<dbReference type="Pfam" id="PF01794">
    <property type="entry name" value="Ferric_reduct"/>
    <property type="match status" value="1"/>
</dbReference>
<dbReference type="PANTHER" id="PTHR36964:SF1">
    <property type="entry name" value="PROTEIN-METHIONINE-SULFOXIDE REDUCTASE HEME-BINDING SUBUNIT MSRQ"/>
    <property type="match status" value="1"/>
</dbReference>
<feature type="transmembrane region" description="Helical" evidence="8">
    <location>
        <begin position="74"/>
        <end position="94"/>
    </location>
</feature>
<gene>
    <name evidence="8 10" type="primary">msrQ</name>
    <name evidence="10" type="ORF">Ctma_0354</name>
</gene>
<evidence type="ECO:0000256" key="8">
    <source>
        <dbReference type="HAMAP-Rule" id="MF_01207"/>
    </source>
</evidence>
<reference evidence="10" key="1">
    <citation type="submission" date="2023-10" db="EMBL/GenBank/DDBJ databases">
        <title>The first scallop-associated chemosynthetic bacterial symbiont.</title>
        <authorList>
            <person name="Lin Y.-T."/>
            <person name="Sun J."/>
            <person name="Ip J.C.-H."/>
            <person name="He X."/>
            <person name="Gao Z.-M."/>
            <person name="Perez M."/>
            <person name="Xu T."/>
            <person name="Qian P.-Y."/>
            <person name="Qiu J.-W."/>
        </authorList>
    </citation>
    <scope>NUCLEOTIDE SEQUENCE</scope>
    <source>
        <strain evidence="10">Gill1</strain>
    </source>
</reference>
<dbReference type="PANTHER" id="PTHR36964">
    <property type="entry name" value="PROTEIN-METHIONINE-SULFOXIDE REDUCTASE HEME-BINDING SUBUNIT MSRQ"/>
    <property type="match status" value="1"/>
</dbReference>
<evidence type="ECO:0000256" key="2">
    <source>
        <dbReference type="ARBA" id="ARBA00022448"/>
    </source>
</evidence>
<dbReference type="GO" id="GO:0046872">
    <property type="term" value="F:metal ion binding"/>
    <property type="evidence" value="ECO:0007669"/>
    <property type="project" value="UniProtKB-KW"/>
</dbReference>
<feature type="transmembrane region" description="Helical" evidence="8">
    <location>
        <begin position="106"/>
        <end position="124"/>
    </location>
</feature>
<organism evidence="10">
    <name type="scientific">Catillopecten margaritatus gill symbiont</name>
    <dbReference type="NCBI Taxonomy" id="3083288"/>
    <lineage>
        <taxon>Bacteria</taxon>
        <taxon>Pseudomonadati</taxon>
        <taxon>Pseudomonadota</taxon>
        <taxon>Gammaproteobacteria</taxon>
        <taxon>sulfur-oxidizing symbionts</taxon>
    </lineage>
</organism>
<evidence type="ECO:0000259" key="9">
    <source>
        <dbReference type="Pfam" id="PF01794"/>
    </source>
</evidence>
<evidence type="ECO:0000256" key="4">
    <source>
        <dbReference type="ARBA" id="ARBA00022692"/>
    </source>
</evidence>
<feature type="transmembrane region" description="Helical" evidence="8">
    <location>
        <begin position="166"/>
        <end position="185"/>
    </location>
</feature>
<feature type="transmembrane region" description="Helical" evidence="8">
    <location>
        <begin position="43"/>
        <end position="62"/>
    </location>
</feature>
<comment type="cofactor">
    <cofactor evidence="8">
        <name>heme b</name>
        <dbReference type="ChEBI" id="CHEBI:60344"/>
    </cofactor>
    <text evidence="8">Binds 1 heme b (iron(II)-protoporphyrin IX) group per subunit.</text>
</comment>
<dbReference type="GO" id="GO:0016679">
    <property type="term" value="F:oxidoreductase activity, acting on diphenols and related substances as donors"/>
    <property type="evidence" value="ECO:0007669"/>
    <property type="project" value="TreeGrafter"/>
</dbReference>
<feature type="domain" description="Ferric oxidoreductase" evidence="9">
    <location>
        <begin position="41"/>
        <end position="153"/>
    </location>
</feature>
<protein>
    <recommendedName>
        <fullName evidence="8">Protein-methionine-sulfoxide reductase heme-binding subunit MsrQ</fullName>
    </recommendedName>
    <alternativeName>
        <fullName evidence="8">Flavocytochrome MsrQ</fullName>
    </alternativeName>
</protein>
<keyword evidence="8" id="KW-0479">Metal-binding</keyword>
<proteinExistence type="inferred from homology"/>
<keyword evidence="5 8" id="KW-1133">Transmembrane helix</keyword>
<keyword evidence="8" id="KW-0249">Electron transport</keyword>
<dbReference type="InterPro" id="IPR013130">
    <property type="entry name" value="Fe3_Rdtase_TM_dom"/>
</dbReference>
<evidence type="ECO:0000256" key="6">
    <source>
        <dbReference type="ARBA" id="ARBA00023004"/>
    </source>
</evidence>
<accession>A0AAU6PF43</accession>
<keyword evidence="4 8" id="KW-0812">Transmembrane</keyword>
<keyword evidence="8" id="KW-0285">Flavoprotein</keyword>
<name>A0AAU6PF43_9GAMM</name>
<dbReference type="GO" id="GO:0005886">
    <property type="term" value="C:plasma membrane"/>
    <property type="evidence" value="ECO:0007669"/>
    <property type="project" value="UniProtKB-SubCell"/>
</dbReference>
<keyword evidence="7 8" id="KW-0472">Membrane</keyword>
<comment type="caution">
    <text evidence="8">Lacks conserved residue(s) required for the propagation of feature annotation.</text>
</comment>
<feature type="transmembrane region" description="Helical" evidence="8">
    <location>
        <begin position="144"/>
        <end position="160"/>
    </location>
</feature>
<dbReference type="InterPro" id="IPR022837">
    <property type="entry name" value="MsrQ-like"/>
</dbReference>
<dbReference type="EMBL" id="CP138327">
    <property type="protein sequence ID" value="WXT99650.1"/>
    <property type="molecule type" value="Genomic_DNA"/>
</dbReference>
<comment type="similarity">
    <text evidence="8">Belongs to the MsrQ family.</text>
</comment>
<evidence type="ECO:0000256" key="3">
    <source>
        <dbReference type="ARBA" id="ARBA00022617"/>
    </source>
</evidence>
<dbReference type="AlphaFoldDB" id="A0AAU6PF43"/>
<evidence type="ECO:0000256" key="1">
    <source>
        <dbReference type="ARBA" id="ARBA00004141"/>
    </source>
</evidence>
<dbReference type="GO" id="GO:0009055">
    <property type="term" value="F:electron transfer activity"/>
    <property type="evidence" value="ECO:0007669"/>
    <property type="project" value="UniProtKB-UniRule"/>
</dbReference>
<dbReference type="GO" id="GO:0010181">
    <property type="term" value="F:FMN binding"/>
    <property type="evidence" value="ECO:0007669"/>
    <property type="project" value="UniProtKB-UniRule"/>
</dbReference>
<comment type="function">
    <text evidence="8">Part of the MsrPQ system that repairs oxidized periplasmic proteins containing methionine sulfoxide residues (Met-O), using respiratory chain electrons. Thus protects these proteins from oxidative-stress damage caused by reactive species of oxygen and chlorine generated by the host defense mechanisms. MsrPQ is essential for the maintenance of envelope integrity under bleach stress, rescuing a wide series of structurally unrelated periplasmic proteins from methionine oxidation. MsrQ provides electrons for reduction to the reductase catalytic subunit MsrP, using the quinone pool of the respiratory chain.</text>
</comment>
<sequence length="191" mass="22513">MIISWQKPLLFILLLSPFLGLAFDAFAGNLIDPIEEITNPTGQWALRFLLLSLAITPLNKLLPFSIIKYRRMIGVFSFFYACLHLSIFLIDQQFSVEFILEDVMKRPYITLGFSAFILLFLLAMTSTHKMMRRLGKYWKKLHKTIYLIVILVVVHFYWQVKSSMDIEPMIYSLIALLLLSFRVNWKRWLNL</sequence>
<evidence type="ECO:0000256" key="7">
    <source>
        <dbReference type="ARBA" id="ARBA00023136"/>
    </source>
</evidence>
<comment type="subunit">
    <text evidence="8">Heterodimer of a catalytic subunit (MsrP) and a heme-binding subunit (MsrQ).</text>
</comment>
<evidence type="ECO:0000256" key="5">
    <source>
        <dbReference type="ARBA" id="ARBA00022989"/>
    </source>
</evidence>
<keyword evidence="3 8" id="KW-0349">Heme</keyword>
<keyword evidence="8" id="KW-0288">FMN</keyword>
<comment type="cofactor">
    <cofactor evidence="8">
        <name>FMN</name>
        <dbReference type="ChEBI" id="CHEBI:58210"/>
    </cofactor>
    <text evidence="8">Binds 1 FMN per subunit.</text>
</comment>
<dbReference type="HAMAP" id="MF_01207">
    <property type="entry name" value="MsrQ"/>
    <property type="match status" value="1"/>
</dbReference>
<dbReference type="GO" id="GO:0030091">
    <property type="term" value="P:protein repair"/>
    <property type="evidence" value="ECO:0007669"/>
    <property type="project" value="UniProtKB-UniRule"/>
</dbReference>
<keyword evidence="6 8" id="KW-0408">Iron</keyword>
<keyword evidence="8" id="KW-1003">Cell membrane</keyword>